<feature type="compositionally biased region" description="Basic and acidic residues" evidence="1">
    <location>
        <begin position="1"/>
        <end position="17"/>
    </location>
</feature>
<keyword evidence="3" id="KW-1185">Reference proteome</keyword>
<proteinExistence type="predicted"/>
<reference evidence="2 3" key="1">
    <citation type="journal article" date="2016" name="Sci. Rep.">
        <title>The Dendrobium catenatum Lindl. genome sequence provides insights into polysaccharide synthase, floral development and adaptive evolution.</title>
        <authorList>
            <person name="Zhang G.Q."/>
            <person name="Xu Q."/>
            <person name="Bian C."/>
            <person name="Tsai W.C."/>
            <person name="Yeh C.M."/>
            <person name="Liu K.W."/>
            <person name="Yoshida K."/>
            <person name="Zhang L.S."/>
            <person name="Chang S.B."/>
            <person name="Chen F."/>
            <person name="Shi Y."/>
            <person name="Su Y.Y."/>
            <person name="Zhang Y.Q."/>
            <person name="Chen L.J."/>
            <person name="Yin Y."/>
            <person name="Lin M."/>
            <person name="Huang H."/>
            <person name="Deng H."/>
            <person name="Wang Z.W."/>
            <person name="Zhu S.L."/>
            <person name="Zhao X."/>
            <person name="Deng C."/>
            <person name="Niu S.C."/>
            <person name="Huang J."/>
            <person name="Wang M."/>
            <person name="Liu G.H."/>
            <person name="Yang H.J."/>
            <person name="Xiao X.J."/>
            <person name="Hsiao Y.Y."/>
            <person name="Wu W.L."/>
            <person name="Chen Y.Y."/>
            <person name="Mitsuda N."/>
            <person name="Ohme-Takagi M."/>
            <person name="Luo Y.B."/>
            <person name="Van de Peer Y."/>
            <person name="Liu Z.J."/>
        </authorList>
    </citation>
    <scope>NUCLEOTIDE SEQUENCE [LARGE SCALE GENOMIC DNA]</scope>
    <source>
        <tissue evidence="2">The whole plant</tissue>
    </source>
</reference>
<organism evidence="2 3">
    <name type="scientific">Dendrobium catenatum</name>
    <dbReference type="NCBI Taxonomy" id="906689"/>
    <lineage>
        <taxon>Eukaryota</taxon>
        <taxon>Viridiplantae</taxon>
        <taxon>Streptophyta</taxon>
        <taxon>Embryophyta</taxon>
        <taxon>Tracheophyta</taxon>
        <taxon>Spermatophyta</taxon>
        <taxon>Magnoliopsida</taxon>
        <taxon>Liliopsida</taxon>
        <taxon>Asparagales</taxon>
        <taxon>Orchidaceae</taxon>
        <taxon>Epidendroideae</taxon>
        <taxon>Malaxideae</taxon>
        <taxon>Dendrobiinae</taxon>
        <taxon>Dendrobium</taxon>
    </lineage>
</organism>
<evidence type="ECO:0000313" key="2">
    <source>
        <dbReference type="EMBL" id="PKU67967.1"/>
    </source>
</evidence>
<protein>
    <submittedName>
        <fullName evidence="2">Uncharacterized protein</fullName>
    </submittedName>
</protein>
<name>A0A2I0VX38_9ASPA</name>
<gene>
    <name evidence="2" type="ORF">MA16_Dca007002</name>
</gene>
<dbReference type="EMBL" id="KZ503159">
    <property type="protein sequence ID" value="PKU67967.1"/>
    <property type="molecule type" value="Genomic_DNA"/>
</dbReference>
<reference evidence="2 3" key="2">
    <citation type="journal article" date="2017" name="Nature">
        <title>The Apostasia genome and the evolution of orchids.</title>
        <authorList>
            <person name="Zhang G.Q."/>
            <person name="Liu K.W."/>
            <person name="Li Z."/>
            <person name="Lohaus R."/>
            <person name="Hsiao Y.Y."/>
            <person name="Niu S.C."/>
            <person name="Wang J.Y."/>
            <person name="Lin Y.C."/>
            <person name="Xu Q."/>
            <person name="Chen L.J."/>
            <person name="Yoshida K."/>
            <person name="Fujiwara S."/>
            <person name="Wang Z.W."/>
            <person name="Zhang Y.Q."/>
            <person name="Mitsuda N."/>
            <person name="Wang M."/>
            <person name="Liu G.H."/>
            <person name="Pecoraro L."/>
            <person name="Huang H.X."/>
            <person name="Xiao X.J."/>
            <person name="Lin M."/>
            <person name="Wu X.Y."/>
            <person name="Wu W.L."/>
            <person name="Chen Y.Y."/>
            <person name="Chang S.B."/>
            <person name="Sakamoto S."/>
            <person name="Ohme-Takagi M."/>
            <person name="Yagi M."/>
            <person name="Zeng S.J."/>
            <person name="Shen C.Y."/>
            <person name="Yeh C.M."/>
            <person name="Luo Y.B."/>
            <person name="Tsai W.C."/>
            <person name="Van de Peer Y."/>
            <person name="Liu Z.J."/>
        </authorList>
    </citation>
    <scope>NUCLEOTIDE SEQUENCE [LARGE SCALE GENOMIC DNA]</scope>
    <source>
        <tissue evidence="2">The whole plant</tissue>
    </source>
</reference>
<sequence length="81" mass="9103">MKKWDAEKKIPEEEKMTPSKQAAGDTINRIGFFFFCVVTLNTSARTQMESQLARCQSLLLFLTMAKMVLPLTPHDGGDVIP</sequence>
<feature type="region of interest" description="Disordered" evidence="1">
    <location>
        <begin position="1"/>
        <end position="21"/>
    </location>
</feature>
<accession>A0A2I0VX38</accession>
<dbReference type="Proteomes" id="UP000233837">
    <property type="component" value="Unassembled WGS sequence"/>
</dbReference>
<evidence type="ECO:0000313" key="3">
    <source>
        <dbReference type="Proteomes" id="UP000233837"/>
    </source>
</evidence>
<evidence type="ECO:0000256" key="1">
    <source>
        <dbReference type="SAM" id="MobiDB-lite"/>
    </source>
</evidence>
<dbReference type="AlphaFoldDB" id="A0A2I0VX38"/>